<evidence type="ECO:0000256" key="1">
    <source>
        <dbReference type="SAM" id="MobiDB-lite"/>
    </source>
</evidence>
<reference evidence="2" key="1">
    <citation type="submission" date="2023-03" db="EMBL/GenBank/DDBJ databases">
        <authorList>
            <person name="Steffen K."/>
            <person name="Cardenas P."/>
        </authorList>
    </citation>
    <scope>NUCLEOTIDE SEQUENCE</scope>
</reference>
<keyword evidence="3" id="KW-1185">Reference proteome</keyword>
<gene>
    <name evidence="2" type="ORF">GBAR_LOCUS4386</name>
</gene>
<dbReference type="EMBL" id="CASHTH010000633">
    <property type="protein sequence ID" value="CAI8005756.1"/>
    <property type="molecule type" value="Genomic_DNA"/>
</dbReference>
<accession>A0AA35W6E5</accession>
<name>A0AA35W6E5_GEOBA</name>
<feature type="region of interest" description="Disordered" evidence="1">
    <location>
        <begin position="1"/>
        <end position="30"/>
    </location>
</feature>
<organism evidence="2 3">
    <name type="scientific">Geodia barretti</name>
    <name type="common">Barrett's horny sponge</name>
    <dbReference type="NCBI Taxonomy" id="519541"/>
    <lineage>
        <taxon>Eukaryota</taxon>
        <taxon>Metazoa</taxon>
        <taxon>Porifera</taxon>
        <taxon>Demospongiae</taxon>
        <taxon>Heteroscleromorpha</taxon>
        <taxon>Tetractinellida</taxon>
        <taxon>Astrophorina</taxon>
        <taxon>Geodiidae</taxon>
        <taxon>Geodia</taxon>
    </lineage>
</organism>
<dbReference type="Proteomes" id="UP001174909">
    <property type="component" value="Unassembled WGS sequence"/>
</dbReference>
<sequence>MQGGEKKVGWRKGGLHQGREKAGLQTYIPR</sequence>
<proteinExistence type="predicted"/>
<evidence type="ECO:0000313" key="3">
    <source>
        <dbReference type="Proteomes" id="UP001174909"/>
    </source>
</evidence>
<feature type="non-terminal residue" evidence="2">
    <location>
        <position position="1"/>
    </location>
</feature>
<dbReference type="AlphaFoldDB" id="A0AA35W6E5"/>
<protein>
    <submittedName>
        <fullName evidence="2">Uncharacterized protein</fullName>
    </submittedName>
</protein>
<evidence type="ECO:0000313" key="2">
    <source>
        <dbReference type="EMBL" id="CAI8005756.1"/>
    </source>
</evidence>
<comment type="caution">
    <text evidence="2">The sequence shown here is derived from an EMBL/GenBank/DDBJ whole genome shotgun (WGS) entry which is preliminary data.</text>
</comment>